<dbReference type="PANTHER" id="PTHR13255:SF0">
    <property type="entry name" value="ATAXIN-10"/>
    <property type="match status" value="1"/>
</dbReference>
<sequence>MPGSGDGDGDGEETLPALIELSRTPEGRKGLSDVLARTLSLLPASPPGLLLLRLRLLRNLLAGDKPNQLAFLEHSGPAVLATVLSSPSLAPDEARAALQALGNAALAGELHRDAVWKALFPEPLRELAGVKDAGVLDPLCMVLDTCCGGEGGRGRLDELCRQGSGLPILVQVVNTASQVEHKEEWLEWLLFKVCVEEQKFESVFIALCSTNAVECTDSGEYNAKHAFLLGTLSRCLNNHPSEVTLSDSFAHHVFNVHKHAAEVVDFTRRGTSPLPTGSPAIDVLGYALQLLRDICAWESPSSRALGPVDSLLQTGLVKHLLRYLGELEPPSTIRKSMARRQGDNHPALGNTKVCPYIGYRRDLVAVIANCLHGRKKVQDEIRQLSGIILLLQQCVIDEDNPYLREWGLLAIKNLLEENEENQKEVSELEMQEPVITPEIANIGLKVEIDKETGRPKLVNTSDVPVPDGILSVAYDASSKASPFSGPKLPWCVKPIDSATSMKAFASAELKKSGIYT</sequence>
<keyword evidence="1" id="KW-0132">Cell division</keyword>
<dbReference type="AlphaFoldDB" id="A0AAQ3PND0"/>
<evidence type="ECO:0000259" key="3">
    <source>
        <dbReference type="Pfam" id="PF09759"/>
    </source>
</evidence>
<dbReference type="Pfam" id="PF09759">
    <property type="entry name" value="Atx10homo_assoc"/>
    <property type="match status" value="1"/>
</dbReference>
<proteinExistence type="predicted"/>
<name>A0AAQ3PND0_PASNO</name>
<evidence type="ECO:0000256" key="1">
    <source>
        <dbReference type="ARBA" id="ARBA00022618"/>
    </source>
</evidence>
<dbReference type="SUPFAM" id="SSF48371">
    <property type="entry name" value="ARM repeat"/>
    <property type="match status" value="1"/>
</dbReference>
<dbReference type="Gene3D" id="1.25.10.10">
    <property type="entry name" value="Leucine-rich Repeat Variant"/>
    <property type="match status" value="2"/>
</dbReference>
<protein>
    <recommendedName>
        <fullName evidence="3">Ataxin-10 domain-containing protein</fullName>
    </recommendedName>
</protein>
<evidence type="ECO:0000313" key="4">
    <source>
        <dbReference type="EMBL" id="WVZ55197.1"/>
    </source>
</evidence>
<dbReference type="Proteomes" id="UP001341281">
    <property type="component" value="Chromosome 02"/>
</dbReference>
<dbReference type="InterPro" id="IPR019156">
    <property type="entry name" value="Ataxin-10_domain"/>
</dbReference>
<dbReference type="GO" id="GO:0005829">
    <property type="term" value="C:cytosol"/>
    <property type="evidence" value="ECO:0007669"/>
    <property type="project" value="TreeGrafter"/>
</dbReference>
<feature type="non-terminal residue" evidence="4">
    <location>
        <position position="516"/>
    </location>
</feature>
<dbReference type="InterPro" id="IPR016024">
    <property type="entry name" value="ARM-type_fold"/>
</dbReference>
<dbReference type="GO" id="GO:0051301">
    <property type="term" value="P:cell division"/>
    <property type="evidence" value="ECO:0007669"/>
    <property type="project" value="UniProtKB-KW"/>
</dbReference>
<gene>
    <name evidence="4" type="ORF">U9M48_005892</name>
</gene>
<dbReference type="InterPro" id="IPR011989">
    <property type="entry name" value="ARM-like"/>
</dbReference>
<dbReference type="EMBL" id="CP144746">
    <property type="protein sequence ID" value="WVZ55197.1"/>
    <property type="molecule type" value="Genomic_DNA"/>
</dbReference>
<keyword evidence="2" id="KW-0131">Cell cycle</keyword>
<evidence type="ECO:0000256" key="2">
    <source>
        <dbReference type="ARBA" id="ARBA00023306"/>
    </source>
</evidence>
<reference evidence="4 5" key="1">
    <citation type="submission" date="2024-02" db="EMBL/GenBank/DDBJ databases">
        <title>High-quality chromosome-scale genome assembly of Pensacola bahiagrass (Paspalum notatum Flugge var. saurae).</title>
        <authorList>
            <person name="Vega J.M."/>
            <person name="Podio M."/>
            <person name="Orjuela J."/>
            <person name="Siena L.A."/>
            <person name="Pessino S.C."/>
            <person name="Combes M.C."/>
            <person name="Mariac C."/>
            <person name="Albertini E."/>
            <person name="Pupilli F."/>
            <person name="Ortiz J.P.A."/>
            <person name="Leblanc O."/>
        </authorList>
    </citation>
    <scope>NUCLEOTIDE SEQUENCE [LARGE SCALE GENOMIC DNA]</scope>
    <source>
        <strain evidence="4">R1</strain>
        <tissue evidence="4">Leaf</tissue>
    </source>
</reference>
<dbReference type="InterPro" id="IPR051374">
    <property type="entry name" value="Ataxin-10/CTR86_families"/>
</dbReference>
<evidence type="ECO:0000313" key="5">
    <source>
        <dbReference type="Proteomes" id="UP001341281"/>
    </source>
</evidence>
<keyword evidence="5" id="KW-1185">Reference proteome</keyword>
<accession>A0AAQ3PND0</accession>
<organism evidence="4 5">
    <name type="scientific">Paspalum notatum var. saurae</name>
    <dbReference type="NCBI Taxonomy" id="547442"/>
    <lineage>
        <taxon>Eukaryota</taxon>
        <taxon>Viridiplantae</taxon>
        <taxon>Streptophyta</taxon>
        <taxon>Embryophyta</taxon>
        <taxon>Tracheophyta</taxon>
        <taxon>Spermatophyta</taxon>
        <taxon>Magnoliopsida</taxon>
        <taxon>Liliopsida</taxon>
        <taxon>Poales</taxon>
        <taxon>Poaceae</taxon>
        <taxon>PACMAD clade</taxon>
        <taxon>Panicoideae</taxon>
        <taxon>Andropogonodae</taxon>
        <taxon>Paspaleae</taxon>
        <taxon>Paspalinae</taxon>
        <taxon>Paspalum</taxon>
    </lineage>
</organism>
<feature type="domain" description="Ataxin-10" evidence="3">
    <location>
        <begin position="359"/>
        <end position="457"/>
    </location>
</feature>
<dbReference type="PANTHER" id="PTHR13255">
    <property type="entry name" value="ATAXIN-10"/>
    <property type="match status" value="1"/>
</dbReference>